<dbReference type="GO" id="GO:0007005">
    <property type="term" value="P:mitochondrion organization"/>
    <property type="evidence" value="ECO:0007669"/>
    <property type="project" value="TreeGrafter"/>
</dbReference>
<accession>E4Y6H5</accession>
<dbReference type="Pfam" id="PF01434">
    <property type="entry name" value="Peptidase_M41"/>
    <property type="match status" value="1"/>
</dbReference>
<dbReference type="CDD" id="cd19501">
    <property type="entry name" value="RecA-like_FtsH"/>
    <property type="match status" value="1"/>
</dbReference>
<evidence type="ECO:0000256" key="4">
    <source>
        <dbReference type="ARBA" id="ARBA00010550"/>
    </source>
</evidence>
<comment type="similarity">
    <text evidence="3">In the C-terminal section; belongs to the peptidase M41 family.</text>
</comment>
<dbReference type="InterPro" id="IPR003960">
    <property type="entry name" value="ATPase_AAA_CS"/>
</dbReference>
<reference evidence="20" key="1">
    <citation type="journal article" date="2010" name="Science">
        <title>Plasticity of animal genome architecture unmasked by rapid evolution of a pelagic tunicate.</title>
        <authorList>
            <person name="Denoeud F."/>
            <person name="Henriet S."/>
            <person name="Mungpakdee S."/>
            <person name="Aury J.M."/>
            <person name="Da Silva C."/>
            <person name="Brinkmann H."/>
            <person name="Mikhaleva J."/>
            <person name="Olsen L.C."/>
            <person name="Jubin C."/>
            <person name="Canestro C."/>
            <person name="Bouquet J.M."/>
            <person name="Danks G."/>
            <person name="Poulain J."/>
            <person name="Campsteijn C."/>
            <person name="Adamski M."/>
            <person name="Cross I."/>
            <person name="Yadetie F."/>
            <person name="Muffato M."/>
            <person name="Louis A."/>
            <person name="Butcher S."/>
            <person name="Tsagkogeorga G."/>
            <person name="Konrad A."/>
            <person name="Singh S."/>
            <person name="Jensen M.F."/>
            <person name="Cong E.H."/>
            <person name="Eikeseth-Otteraa H."/>
            <person name="Noel B."/>
            <person name="Anthouard V."/>
            <person name="Porcel B.M."/>
            <person name="Kachouri-Lafond R."/>
            <person name="Nishino A."/>
            <person name="Ugolini M."/>
            <person name="Chourrout P."/>
            <person name="Nishida H."/>
            <person name="Aasland R."/>
            <person name="Huzurbazar S."/>
            <person name="Westhof E."/>
            <person name="Delsuc F."/>
            <person name="Lehrach H."/>
            <person name="Reinhardt R."/>
            <person name="Weissenbach J."/>
            <person name="Roy S.W."/>
            <person name="Artiguenave F."/>
            <person name="Postlethwait J.H."/>
            <person name="Manak J.R."/>
            <person name="Thompson E.M."/>
            <person name="Jaillon O."/>
            <person name="Du Pasquier L."/>
            <person name="Boudinot P."/>
            <person name="Liberles D.A."/>
            <person name="Volff J.N."/>
            <person name="Philippe H."/>
            <person name="Lenhard B."/>
            <person name="Roest Crollius H."/>
            <person name="Wincker P."/>
            <person name="Chourrout D."/>
        </authorList>
    </citation>
    <scope>NUCLEOTIDE SEQUENCE [LARGE SCALE GENOMIC DNA]</scope>
</reference>
<comment type="subcellular location">
    <subcellularLocation>
        <location evidence="2">Membrane</location>
        <topology evidence="2">Multi-pass membrane protein</topology>
    </subcellularLocation>
</comment>
<keyword evidence="5" id="KW-0645">Protease</keyword>
<evidence type="ECO:0000256" key="16">
    <source>
        <dbReference type="RuleBase" id="RU003651"/>
    </source>
</evidence>
<keyword evidence="15 18" id="KW-0472">Membrane</keyword>
<evidence type="ECO:0000256" key="1">
    <source>
        <dbReference type="ARBA" id="ARBA00001947"/>
    </source>
</evidence>
<evidence type="ECO:0000256" key="8">
    <source>
        <dbReference type="ARBA" id="ARBA00022741"/>
    </source>
</evidence>
<dbReference type="GO" id="GO:0016887">
    <property type="term" value="F:ATP hydrolysis activity"/>
    <property type="evidence" value="ECO:0007669"/>
    <property type="project" value="InterPro"/>
</dbReference>
<dbReference type="EMBL" id="FN654296">
    <property type="protein sequence ID" value="CBY31225.1"/>
    <property type="molecule type" value="Genomic_DNA"/>
</dbReference>
<evidence type="ECO:0000256" key="5">
    <source>
        <dbReference type="ARBA" id="ARBA00022670"/>
    </source>
</evidence>
<gene>
    <name evidence="20" type="ORF">GSOID_T00025120001</name>
</gene>
<protein>
    <recommendedName>
        <fullName evidence="19">AAA+ ATPase domain-containing protein</fullName>
    </recommendedName>
</protein>
<dbReference type="FunFam" id="3.40.50.300:FF:000277">
    <property type="entry name" value="ATP-dependent zinc metalloprotease FtsH"/>
    <property type="match status" value="1"/>
</dbReference>
<dbReference type="GO" id="GO:0005743">
    <property type="term" value="C:mitochondrial inner membrane"/>
    <property type="evidence" value="ECO:0007669"/>
    <property type="project" value="TreeGrafter"/>
</dbReference>
<comment type="similarity">
    <text evidence="4">In the N-terminal section; belongs to the AAA ATPase family.</text>
</comment>
<dbReference type="InterPro" id="IPR000642">
    <property type="entry name" value="Peptidase_M41"/>
</dbReference>
<keyword evidence="13 18" id="KW-1133">Transmembrane helix</keyword>
<evidence type="ECO:0000256" key="13">
    <source>
        <dbReference type="ARBA" id="ARBA00022989"/>
    </source>
</evidence>
<dbReference type="InterPro" id="IPR003593">
    <property type="entry name" value="AAA+_ATPase"/>
</dbReference>
<feature type="transmembrane region" description="Helical" evidence="18">
    <location>
        <begin position="112"/>
        <end position="132"/>
    </location>
</feature>
<dbReference type="GO" id="GO:0006515">
    <property type="term" value="P:protein quality control for misfolded or incompletely synthesized proteins"/>
    <property type="evidence" value="ECO:0007669"/>
    <property type="project" value="TreeGrafter"/>
</dbReference>
<evidence type="ECO:0000256" key="11">
    <source>
        <dbReference type="ARBA" id="ARBA00022840"/>
    </source>
</evidence>
<dbReference type="GO" id="GO:0005524">
    <property type="term" value="F:ATP binding"/>
    <property type="evidence" value="ECO:0007669"/>
    <property type="project" value="UniProtKB-KW"/>
</dbReference>
<dbReference type="SMART" id="SM00382">
    <property type="entry name" value="AAA"/>
    <property type="match status" value="1"/>
</dbReference>
<evidence type="ECO:0000256" key="9">
    <source>
        <dbReference type="ARBA" id="ARBA00022801"/>
    </source>
</evidence>
<dbReference type="PROSITE" id="PS00674">
    <property type="entry name" value="AAA"/>
    <property type="match status" value="1"/>
</dbReference>
<evidence type="ECO:0000256" key="18">
    <source>
        <dbReference type="SAM" id="Phobius"/>
    </source>
</evidence>
<keyword evidence="6 18" id="KW-0812">Transmembrane</keyword>
<dbReference type="InterPro" id="IPR027417">
    <property type="entry name" value="P-loop_NTPase"/>
</dbReference>
<dbReference type="SUPFAM" id="SSF140990">
    <property type="entry name" value="FtsH protease domain-like"/>
    <property type="match status" value="1"/>
</dbReference>
<dbReference type="GO" id="GO:0051604">
    <property type="term" value="P:protein maturation"/>
    <property type="evidence" value="ECO:0007669"/>
    <property type="project" value="UniProtKB-ARBA"/>
</dbReference>
<dbReference type="PANTHER" id="PTHR23076">
    <property type="entry name" value="METALLOPROTEASE M41 FTSH"/>
    <property type="match status" value="1"/>
</dbReference>
<keyword evidence="14" id="KW-0482">Metalloprotease</keyword>
<feature type="domain" description="AAA+ ATPase" evidence="19">
    <location>
        <begin position="199"/>
        <end position="337"/>
    </location>
</feature>
<comment type="cofactor">
    <cofactor evidence="1">
        <name>Zn(2+)</name>
        <dbReference type="ChEBI" id="CHEBI:29105"/>
    </cofactor>
</comment>
<name>E4Y6H5_OIKDI</name>
<dbReference type="Gene3D" id="1.20.58.760">
    <property type="entry name" value="Peptidase M41"/>
    <property type="match status" value="1"/>
</dbReference>
<keyword evidence="10" id="KW-0862">Zinc</keyword>
<dbReference type="Pfam" id="PF00004">
    <property type="entry name" value="AAA"/>
    <property type="match status" value="1"/>
</dbReference>
<sequence>MRNLLGCRILTTRRPSSIFHRLSRPLVTVRYFRQIPNPNSKERSAGTQNSGIKDRFLSKFYYGQSKQFDSFFDRDVRPSPLYSKVEPTLLRAIAKESYTEGAMSSGGRSGKANTVALTAIWLLFFGAMFYFVSEATKRLSKSAKESGLFGETEEEEYLVESSDKNFSDVRGMDEILEEFEQAVDLLTNGDKYAKIGAKVPRGILLNGPPGTGKTLIAKAIAGEAGVPFLYASGSQFDEMYVGVGAKRIRKLFEQARNNAPCIIFIDEIDAVGGKRKSGGQSSDYSRMTINQLLQEMDGFKGNDGVLVVAATNLKDVLDPALLRPGRFDLSVDVPTPNKKGRKEILEHYFGKVKHDSASISLERIASITSGMTGAQLENIVNQAAIRAVRQSHEIVDLSHLEYAFDKITMGPELKSMDQNKDGQRKTAIHEGGHCLLAHILFNKGEAEVKPRKATITRRGSALGHVSFQMNEDANEESESLLHLRAHLVVAMGGRAAEAVFFGEEKVCTGAISDMQQALQIARKIVCHASGSPDQIKGRLIDANGQYTSEKKKELVDELVDVEIDNAYKRAVLLLNEHSYTHKVLIDALLKFKTLDTDEIDLIMKGKGLNAIERSRKDHEEKLKDSSPVIKVPES</sequence>
<dbReference type="Proteomes" id="UP000011014">
    <property type="component" value="Unassembled WGS sequence"/>
</dbReference>
<keyword evidence="7" id="KW-0479">Metal-binding</keyword>
<dbReference type="InterPro" id="IPR041569">
    <property type="entry name" value="AAA_lid_3"/>
</dbReference>
<evidence type="ECO:0000256" key="10">
    <source>
        <dbReference type="ARBA" id="ARBA00022833"/>
    </source>
</evidence>
<comment type="similarity">
    <text evidence="16">Belongs to the AAA ATPase family.</text>
</comment>
<evidence type="ECO:0000313" key="20">
    <source>
        <dbReference type="EMBL" id="CBY31225.1"/>
    </source>
</evidence>
<evidence type="ECO:0000256" key="6">
    <source>
        <dbReference type="ARBA" id="ARBA00022692"/>
    </source>
</evidence>
<keyword evidence="11 16" id="KW-0067">ATP-binding</keyword>
<dbReference type="Pfam" id="PF17862">
    <property type="entry name" value="AAA_lid_3"/>
    <property type="match status" value="1"/>
</dbReference>
<dbReference type="Gene3D" id="3.40.50.300">
    <property type="entry name" value="P-loop containing nucleotide triphosphate hydrolases"/>
    <property type="match status" value="1"/>
</dbReference>
<dbReference type="SUPFAM" id="SSF52540">
    <property type="entry name" value="P-loop containing nucleoside triphosphate hydrolases"/>
    <property type="match status" value="1"/>
</dbReference>
<evidence type="ECO:0000256" key="15">
    <source>
        <dbReference type="ARBA" id="ARBA00023136"/>
    </source>
</evidence>
<evidence type="ECO:0000256" key="12">
    <source>
        <dbReference type="ARBA" id="ARBA00022946"/>
    </source>
</evidence>
<keyword evidence="8 16" id="KW-0547">Nucleotide-binding</keyword>
<dbReference type="GO" id="GO:0004222">
    <property type="term" value="F:metalloendopeptidase activity"/>
    <property type="evidence" value="ECO:0007669"/>
    <property type="project" value="InterPro"/>
</dbReference>
<feature type="region of interest" description="Disordered" evidence="17">
    <location>
        <begin position="615"/>
        <end position="634"/>
    </location>
</feature>
<proteinExistence type="inferred from homology"/>
<organism evidence="20">
    <name type="scientific">Oikopleura dioica</name>
    <name type="common">Tunicate</name>
    <dbReference type="NCBI Taxonomy" id="34765"/>
    <lineage>
        <taxon>Eukaryota</taxon>
        <taxon>Metazoa</taxon>
        <taxon>Chordata</taxon>
        <taxon>Tunicata</taxon>
        <taxon>Appendicularia</taxon>
        <taxon>Copelata</taxon>
        <taxon>Oikopleuridae</taxon>
        <taxon>Oikopleura</taxon>
    </lineage>
</organism>
<dbReference type="Gene3D" id="1.10.8.60">
    <property type="match status" value="1"/>
</dbReference>
<dbReference type="InterPro" id="IPR003959">
    <property type="entry name" value="ATPase_AAA_core"/>
</dbReference>
<dbReference type="GO" id="GO:0004176">
    <property type="term" value="F:ATP-dependent peptidase activity"/>
    <property type="evidence" value="ECO:0007669"/>
    <property type="project" value="InterPro"/>
</dbReference>
<evidence type="ECO:0000256" key="14">
    <source>
        <dbReference type="ARBA" id="ARBA00023049"/>
    </source>
</evidence>
<evidence type="ECO:0000259" key="19">
    <source>
        <dbReference type="SMART" id="SM00382"/>
    </source>
</evidence>
<evidence type="ECO:0000256" key="3">
    <source>
        <dbReference type="ARBA" id="ARBA00010044"/>
    </source>
</evidence>
<dbReference type="InterPro" id="IPR037219">
    <property type="entry name" value="Peptidase_M41-like"/>
</dbReference>
<dbReference type="GO" id="GO:0046872">
    <property type="term" value="F:metal ion binding"/>
    <property type="evidence" value="ECO:0007669"/>
    <property type="project" value="UniProtKB-KW"/>
</dbReference>
<keyword evidence="12" id="KW-0809">Transit peptide</keyword>
<keyword evidence="9" id="KW-0378">Hydrolase</keyword>
<evidence type="ECO:0000256" key="7">
    <source>
        <dbReference type="ARBA" id="ARBA00022723"/>
    </source>
</evidence>
<evidence type="ECO:0000256" key="2">
    <source>
        <dbReference type="ARBA" id="ARBA00004141"/>
    </source>
</evidence>
<dbReference type="AlphaFoldDB" id="E4Y6H5"/>
<feature type="compositionally biased region" description="Basic and acidic residues" evidence="17">
    <location>
        <begin position="615"/>
        <end position="624"/>
    </location>
</feature>
<evidence type="ECO:0000256" key="17">
    <source>
        <dbReference type="SAM" id="MobiDB-lite"/>
    </source>
</evidence>
<dbReference type="FunFam" id="1.10.8.60:FF:000001">
    <property type="entry name" value="ATP-dependent zinc metalloprotease FtsH"/>
    <property type="match status" value="1"/>
</dbReference>
<dbReference type="PANTHER" id="PTHR23076:SF97">
    <property type="entry name" value="ATP-DEPENDENT ZINC METALLOPROTEASE YME1L1"/>
    <property type="match status" value="1"/>
</dbReference>